<evidence type="ECO:0000256" key="1">
    <source>
        <dbReference type="ARBA" id="ARBA00006481"/>
    </source>
</evidence>
<organism evidence="3 4">
    <name type="scientific">Phrynosoma platyrhinos</name>
    <name type="common">Desert horned lizard</name>
    <dbReference type="NCBI Taxonomy" id="52577"/>
    <lineage>
        <taxon>Eukaryota</taxon>
        <taxon>Metazoa</taxon>
        <taxon>Chordata</taxon>
        <taxon>Craniata</taxon>
        <taxon>Vertebrata</taxon>
        <taxon>Euteleostomi</taxon>
        <taxon>Lepidosauria</taxon>
        <taxon>Squamata</taxon>
        <taxon>Bifurcata</taxon>
        <taxon>Unidentata</taxon>
        <taxon>Episquamata</taxon>
        <taxon>Toxicofera</taxon>
        <taxon>Iguania</taxon>
        <taxon>Phrynosomatidae</taxon>
        <taxon>Phrynosomatinae</taxon>
        <taxon>Phrynosoma</taxon>
    </lineage>
</organism>
<comment type="caution">
    <text evidence="3">The sequence shown here is derived from an EMBL/GenBank/DDBJ whole genome shotgun (WGS) entry which is preliminary data.</text>
</comment>
<dbReference type="InterPro" id="IPR029199">
    <property type="entry name" value="THRAP3_BCLAF1"/>
</dbReference>
<proteinExistence type="inferred from homology"/>
<dbReference type="PANTHER" id="PTHR15268">
    <property type="entry name" value="THRAP3/BCLAF1"/>
    <property type="match status" value="1"/>
</dbReference>
<feature type="region of interest" description="Disordered" evidence="2">
    <location>
        <begin position="1"/>
        <end position="23"/>
    </location>
</feature>
<feature type="compositionally biased region" description="Basic residues" evidence="2">
    <location>
        <begin position="1"/>
        <end position="13"/>
    </location>
</feature>
<dbReference type="PANTHER" id="PTHR15268:SF17">
    <property type="entry name" value="BCLAF1 AND THRAP3 FAMILY MEMBER 3"/>
    <property type="match status" value="1"/>
</dbReference>
<dbReference type="Pfam" id="PF15440">
    <property type="entry name" value="THRAP3_BCLAF1"/>
    <property type="match status" value="1"/>
</dbReference>
<evidence type="ECO:0000313" key="4">
    <source>
        <dbReference type="Proteomes" id="UP000826234"/>
    </source>
</evidence>
<feature type="compositionally biased region" description="Polar residues" evidence="2">
    <location>
        <begin position="239"/>
        <end position="248"/>
    </location>
</feature>
<reference evidence="3 4" key="1">
    <citation type="journal article" date="2022" name="Gigascience">
        <title>A chromosome-level genome assembly and annotation of the desert horned lizard, Phrynosoma platyrhinos, provides insight into chromosomal rearrangements among reptiles.</title>
        <authorList>
            <person name="Koochekian N."/>
            <person name="Ascanio A."/>
            <person name="Farleigh K."/>
            <person name="Card D.C."/>
            <person name="Schield D.R."/>
            <person name="Castoe T.A."/>
            <person name="Jezkova T."/>
        </authorList>
    </citation>
    <scope>NUCLEOTIDE SEQUENCE [LARGE SCALE GENOMIC DNA]</scope>
    <source>
        <strain evidence="3">NK-2021</strain>
    </source>
</reference>
<dbReference type="EMBL" id="JAIPUX010001232">
    <property type="protein sequence ID" value="KAH0624728.1"/>
    <property type="molecule type" value="Genomic_DNA"/>
</dbReference>
<accession>A0ABQ7T641</accession>
<protein>
    <recommendedName>
        <fullName evidence="5">BCLAF1 and THRAP3 family member 3</fullName>
    </recommendedName>
</protein>
<comment type="similarity">
    <text evidence="1">Belongs to the BCLAF1/THRAP3 family.</text>
</comment>
<dbReference type="Proteomes" id="UP000826234">
    <property type="component" value="Unassembled WGS sequence"/>
</dbReference>
<evidence type="ECO:0008006" key="5">
    <source>
        <dbReference type="Google" id="ProtNLM"/>
    </source>
</evidence>
<evidence type="ECO:0000313" key="3">
    <source>
        <dbReference type="EMBL" id="KAH0624728.1"/>
    </source>
</evidence>
<sequence length="706" mass="84319">MVRSRSRSPRWKQRSSSPAIRNLDYSRQRHNHINYNSEYKISWKDPKKSMSWRTEDGRHGQANSRYVPYETNHHRLYERRSYSPTLKRIPSQDVYSHKPCRTHSPERDENIRRCQLTSRYSEMSRKEYDQSFNSSKIRVREMYENNRAVGNTKGMKTFHRPLETSCKFMRKWNDNNLRHHQSPEDKYTQSPRKVNEFMPRSSFQKRYPEDREYREYGHTYKRVEEVERYDDREMPRYSKWTQDHASTSSHEKGEQRNLGLQAHRPVEKEYGDSFQTKIAYDYNHKRHRNPDGGKYLSDERAEKYMKLEDKKHNHPKEAWNRRYSDRYSIEKAGQSEELHTEVSLKYTSGKGCSSCTKSCKSDADLLPFEQKDKEKVKKDVDFREKVDFFSSRQQDTHHQSTDVKVSDVHTRKEKLTVKVDTKKTINKYRGSSSHIVERQTSRDLVAVGRKTGNFHPVFEHLKSVTQKVEQNPSKEFAQEIITIIHQVKANYFKSSDVTLHERFSKIQDKPMENEVKRNSDPEIHRRIDMSLAELQNKRAISCESGQSVVRVLEDPNDLRHDIERRRKERLKNEDGNSFYADDVSLQNEQRSNFPKVRTSQMHGFQKSPRFLRVPFRKFIKKTHINHYYTAKSHGITHNPFEGNPERFRRPFKPNFNDGRPHFKSNLVQKGLYIQAKYQRLRYAGARGFTTNRMRGGFLRKHQGLEI</sequence>
<feature type="region of interest" description="Disordered" evidence="2">
    <location>
        <begin position="237"/>
        <end position="259"/>
    </location>
</feature>
<evidence type="ECO:0000256" key="2">
    <source>
        <dbReference type="SAM" id="MobiDB-lite"/>
    </source>
</evidence>
<keyword evidence="4" id="KW-1185">Reference proteome</keyword>
<name>A0ABQ7T641_PHRPL</name>
<gene>
    <name evidence="3" type="ORF">JD844_032473</name>
</gene>